<evidence type="ECO:0000313" key="3">
    <source>
        <dbReference type="EMBL" id="CAK0840016.1"/>
    </source>
</evidence>
<feature type="non-terminal residue" evidence="3">
    <location>
        <position position="1591"/>
    </location>
</feature>
<dbReference type="InterPro" id="IPR036691">
    <property type="entry name" value="Endo/exonu/phosph_ase_sf"/>
</dbReference>
<keyword evidence="4" id="KW-1185">Reference proteome</keyword>
<dbReference type="InterPro" id="IPR005135">
    <property type="entry name" value="Endo/exonuclease/phosphatase"/>
</dbReference>
<dbReference type="SUPFAM" id="SSF56672">
    <property type="entry name" value="DNA/RNA polymerases"/>
    <property type="match status" value="1"/>
</dbReference>
<evidence type="ECO:0000256" key="1">
    <source>
        <dbReference type="SAM" id="MobiDB-lite"/>
    </source>
</evidence>
<feature type="compositionally biased region" description="Acidic residues" evidence="1">
    <location>
        <begin position="1228"/>
        <end position="1239"/>
    </location>
</feature>
<gene>
    <name evidence="3" type="ORF">PCOR1329_LOCUS35557</name>
</gene>
<feature type="domain" description="Endonuclease/exonuclease/phosphatase" evidence="2">
    <location>
        <begin position="408"/>
        <end position="602"/>
    </location>
</feature>
<dbReference type="Proteomes" id="UP001189429">
    <property type="component" value="Unassembled WGS sequence"/>
</dbReference>
<accession>A0ABN9T4R5</accession>
<dbReference type="InterPro" id="IPR043502">
    <property type="entry name" value="DNA/RNA_pol_sf"/>
</dbReference>
<comment type="caution">
    <text evidence="3">The sequence shown here is derived from an EMBL/GenBank/DDBJ whole genome shotgun (WGS) entry which is preliminary data.</text>
</comment>
<organism evidence="3 4">
    <name type="scientific">Prorocentrum cordatum</name>
    <dbReference type="NCBI Taxonomy" id="2364126"/>
    <lineage>
        <taxon>Eukaryota</taxon>
        <taxon>Sar</taxon>
        <taxon>Alveolata</taxon>
        <taxon>Dinophyceae</taxon>
        <taxon>Prorocentrales</taxon>
        <taxon>Prorocentraceae</taxon>
        <taxon>Prorocentrum</taxon>
    </lineage>
</organism>
<feature type="region of interest" description="Disordered" evidence="1">
    <location>
        <begin position="1200"/>
        <end position="1241"/>
    </location>
</feature>
<dbReference type="SUPFAM" id="SSF56219">
    <property type="entry name" value="DNase I-like"/>
    <property type="match status" value="1"/>
</dbReference>
<sequence length="1591" mass="178419">VPDGRAASVCSLLPPIGSRSAGPASTAGTAPVTHRRLRGKQADFMVRTAFIRIHSVGTAGTAIPPRRRLKGKRAVFSAGPGQKVAERFSWVCKLCDKQYVRTDPRKIQSIKASHLYMKHRGDPRVKEIPTLYIARQNVLDPTVFSDTDAHLATGIPMEVRTWSCPMPGCDVATAAPLVTQPVRTRLLQHHWSKAHKDELEYESFSNKSIGFNHPATSKAQTLSRMEAMWKERTVSTWHDRQINGHHFKVVELGSAIWGKEQNKSPAGRTHLNGAPSRQRTCIHCFGVWPMCVNGEKVAEFRCKGLADGGLFWRTETHLWKWHHTTEADRAALKELWDQGRTPMSPQQWEALSKAADLVAQTRAATEEQQIQDLVKRTVETVNGLSGGAFTKKAEAAAAPHEAGELTLATANVSSWHEHSRALLNAVVQHQCDVVMLQECRLTQMQLITQQSTLRQSRFTLHKGTLAEEAGTRLHPAARECVGGLCFLVHNDCQFRLIDSTRMAGGEAAIGVVTAGSSTFIVGNIHRRSASSDAEKLALEEWIEQTLAAWPSEHTAFVAGDFNEVPHKLDMEGMCGGSFRAVASARPTRRQGRRVIDYFLARAQEGISLCARTSDVPIADHYLVYMSIPAGAHAHERGKQWEKPRSYRAPDEDQAREEWTARVADSWRTDTDAAFATTEEWWASWTRRAEGALRSASDTPSSKGWKHQSKIRERSKPSDILPDHLQLSPEEDMLRRYVALDEEAGRQTWAARQSFQKEEAILRRRLGLPAGAGLRARQKTASKRLHDMHLREKQERLAAWRRKLNDMKGYVYRWVRGAAHSAPSCSFVVPARAPEAVEVLSGFWKDHFSSMTGGADPQAFLREYAAEIDFMKARLAQEHGRLPLDARSAIEECRFSAPNIYELRRALKPMRGKSVGVDLWSAEEILALPDAALLELADMCLYAEKTQFPQAMVRWRQVHIPKDTEKDPQLDRFRPIAIASVVWRFWMRFRTRQIMDYIIPVFHPCQAGGIPRRTLESLLDGILDRIEQALAEEDGQVYVRLWDFQAAFDSVSPALVAELWCALGVDECVVTSITSTWKRQIRYCELAGVVHPTPFAVSNSLPQGDPASMAAMATLLAPVVWRAVRSLGGQAEAVLSVYADDRAAASEDFATIEFIDGLWRRFEAVTGMASNQSKQCNMHVDGRTGRWQAYVGGWDGRRVRSKTAVTGPDSRGPAADAEADEKEEAKEAQEEEPEADADAAEEYKPATSVTLLGVDLIPRRELSEREKKSVGTFLVRAANIKKLPLGPGKKTQLLCGSAMSTLTWRMLTRCLPKGTQARIQTAARHAVCSYRGRRCWGTGSPHLLEMVVVGHNANVVYAQLRRLWEVFDTRRRRKGHAAVDRDLRRWHQQGLTLPGLYSALIHTMGLMGWILIDTEGPQGQDEMVFKHQFDEDNDITARTPGKARLHFLRRALRHSQWEAFKKQDRREARMAQQENVSFPDKALKQVHTSFRAGVNPHEVAVLVGAVHSDARNFANQHGQDDPMPMCTRCAGGEAATVHHDFWRCIHFERFRTGIDMPISSLSRRMAWPLSQDDAALRLFSRRLKMMAGIRAA</sequence>
<dbReference type="Pfam" id="PF03372">
    <property type="entry name" value="Exo_endo_phos"/>
    <property type="match status" value="1"/>
</dbReference>
<dbReference type="Gene3D" id="3.60.10.10">
    <property type="entry name" value="Endonuclease/exonuclease/phosphatase"/>
    <property type="match status" value="1"/>
</dbReference>
<evidence type="ECO:0000259" key="2">
    <source>
        <dbReference type="Pfam" id="PF03372"/>
    </source>
</evidence>
<proteinExistence type="predicted"/>
<reference evidence="3" key="1">
    <citation type="submission" date="2023-10" db="EMBL/GenBank/DDBJ databases">
        <authorList>
            <person name="Chen Y."/>
            <person name="Shah S."/>
            <person name="Dougan E. K."/>
            <person name="Thang M."/>
            <person name="Chan C."/>
        </authorList>
    </citation>
    <scope>NUCLEOTIDE SEQUENCE [LARGE SCALE GENOMIC DNA]</scope>
</reference>
<feature type="non-terminal residue" evidence="3">
    <location>
        <position position="1"/>
    </location>
</feature>
<evidence type="ECO:0000313" key="4">
    <source>
        <dbReference type="Proteomes" id="UP001189429"/>
    </source>
</evidence>
<dbReference type="EMBL" id="CAUYUJ010014342">
    <property type="protein sequence ID" value="CAK0840016.1"/>
    <property type="molecule type" value="Genomic_DNA"/>
</dbReference>
<protein>
    <recommendedName>
        <fullName evidence="2">Endonuclease/exonuclease/phosphatase domain-containing protein</fullName>
    </recommendedName>
</protein>
<name>A0ABN9T4R5_9DINO</name>
<feature type="region of interest" description="Disordered" evidence="1">
    <location>
        <begin position="691"/>
        <end position="723"/>
    </location>
</feature>